<evidence type="ECO:0000256" key="1">
    <source>
        <dbReference type="SAM" id="MobiDB-lite"/>
    </source>
</evidence>
<sequence>MHLLKCVNDTALFAKERMQFGKPRTQNGRESDSWVYGSAALS</sequence>
<reference evidence="3" key="1">
    <citation type="submission" date="2017-03" db="EMBL/GenBank/DDBJ databases">
        <authorList>
            <person name="Monnet C."/>
        </authorList>
    </citation>
    <scope>NUCLEOTIDE SEQUENCE [LARGE SCALE GENOMIC DNA]</scope>
    <source>
        <strain evidence="3">ATCC 49514</strain>
    </source>
</reference>
<organism evidence="2 3">
    <name type="scientific">Brevibacterium iodinum ATCC 49514</name>
    <dbReference type="NCBI Taxonomy" id="1255616"/>
    <lineage>
        <taxon>Bacteria</taxon>
        <taxon>Bacillati</taxon>
        <taxon>Actinomycetota</taxon>
        <taxon>Actinomycetes</taxon>
        <taxon>Micrococcales</taxon>
        <taxon>Brevibacteriaceae</taxon>
        <taxon>Brevibacterium</taxon>
    </lineage>
</organism>
<proteinExistence type="predicted"/>
<dbReference type="Proteomes" id="UP000234382">
    <property type="component" value="Unassembled WGS sequence"/>
</dbReference>
<keyword evidence="3" id="KW-1185">Reference proteome</keyword>
<name>A0A2H1JUM3_9MICO</name>
<protein>
    <submittedName>
        <fullName evidence="2">Uncharacterized protein</fullName>
    </submittedName>
</protein>
<feature type="region of interest" description="Disordered" evidence="1">
    <location>
        <begin position="22"/>
        <end position="42"/>
    </location>
</feature>
<gene>
    <name evidence="2" type="ORF">BI49514_02379</name>
</gene>
<evidence type="ECO:0000313" key="3">
    <source>
        <dbReference type="Proteomes" id="UP000234382"/>
    </source>
</evidence>
<accession>A0A2H1JUM3</accession>
<dbReference type="EMBL" id="FXYX01000017">
    <property type="protein sequence ID" value="SMX91196.1"/>
    <property type="molecule type" value="Genomic_DNA"/>
</dbReference>
<evidence type="ECO:0000313" key="2">
    <source>
        <dbReference type="EMBL" id="SMX91196.1"/>
    </source>
</evidence>
<dbReference type="AlphaFoldDB" id="A0A2H1JUM3"/>